<protein>
    <recommendedName>
        <fullName evidence="3">PE family protein</fullName>
    </recommendedName>
</protein>
<dbReference type="Proteomes" id="UP001432000">
    <property type="component" value="Chromosome"/>
</dbReference>
<reference evidence="1 2" key="1">
    <citation type="submission" date="2024-03" db="EMBL/GenBank/DDBJ databases">
        <title>Natural products discovery in diverse microorganisms through a two-stage MS feature dereplication strategy.</title>
        <authorList>
            <person name="Zhang R."/>
        </authorList>
    </citation>
    <scope>NUCLEOTIDE SEQUENCE [LARGE SCALE GENOMIC DNA]</scope>
    <source>
        <strain evidence="1 2">18930</strain>
    </source>
</reference>
<organism evidence="1 2">
    <name type="scientific">Rhodococcus sovatensis</name>
    <dbReference type="NCBI Taxonomy" id="1805840"/>
    <lineage>
        <taxon>Bacteria</taxon>
        <taxon>Bacillati</taxon>
        <taxon>Actinomycetota</taxon>
        <taxon>Actinomycetes</taxon>
        <taxon>Mycobacteriales</taxon>
        <taxon>Nocardiaceae</taxon>
        <taxon>Rhodococcus</taxon>
    </lineage>
</organism>
<accession>A0ABZ2PTA7</accession>
<dbReference type="RefSeq" id="WP_338890607.1">
    <property type="nucleotide sequence ID" value="NZ_CP147846.1"/>
</dbReference>
<dbReference type="EMBL" id="CP147846">
    <property type="protein sequence ID" value="WXG69681.1"/>
    <property type="molecule type" value="Genomic_DNA"/>
</dbReference>
<name>A0ABZ2PTA7_9NOCA</name>
<evidence type="ECO:0000313" key="1">
    <source>
        <dbReference type="EMBL" id="WXG69681.1"/>
    </source>
</evidence>
<evidence type="ECO:0008006" key="3">
    <source>
        <dbReference type="Google" id="ProtNLM"/>
    </source>
</evidence>
<proteinExistence type="predicted"/>
<sequence>MGKPDEPATYWQALAVAADQGQLYLNPEAARACSAACDEYIQKLEEHQRRASSLTHVSGWGDFDSGKDLERIFSEKAAGGANNMVGVLQSHIDVVEEMKVVFGKFFAATEAADDANASDLQSQGPK</sequence>
<evidence type="ECO:0000313" key="2">
    <source>
        <dbReference type="Proteomes" id="UP001432000"/>
    </source>
</evidence>
<gene>
    <name evidence="1" type="ORF">WDS16_03750</name>
</gene>
<keyword evidence="2" id="KW-1185">Reference proteome</keyword>